<dbReference type="OrthoDB" id="2583188at2759"/>
<comment type="caution">
    <text evidence="2">The sequence shown here is derived from an EMBL/GenBank/DDBJ whole genome shotgun (WGS) entry which is preliminary data.</text>
</comment>
<gene>
    <name evidence="2" type="ORF">B0A49_05754</name>
</gene>
<keyword evidence="3" id="KW-1185">Reference proteome</keyword>
<name>A0A4U0WLV9_9PEZI</name>
<proteinExistence type="predicted"/>
<dbReference type="EMBL" id="NAJN01001304">
    <property type="protein sequence ID" value="TKA64162.1"/>
    <property type="molecule type" value="Genomic_DNA"/>
</dbReference>
<dbReference type="AlphaFoldDB" id="A0A4U0WLV9"/>
<feature type="region of interest" description="Disordered" evidence="1">
    <location>
        <begin position="444"/>
        <end position="466"/>
    </location>
</feature>
<evidence type="ECO:0000313" key="3">
    <source>
        <dbReference type="Proteomes" id="UP000308768"/>
    </source>
</evidence>
<evidence type="ECO:0008006" key="4">
    <source>
        <dbReference type="Google" id="ProtNLM"/>
    </source>
</evidence>
<protein>
    <recommendedName>
        <fullName evidence="4">DUF4185 domain-containing protein</fullName>
    </recommendedName>
</protein>
<organism evidence="2 3">
    <name type="scientific">Cryomyces minteri</name>
    <dbReference type="NCBI Taxonomy" id="331657"/>
    <lineage>
        <taxon>Eukaryota</taxon>
        <taxon>Fungi</taxon>
        <taxon>Dikarya</taxon>
        <taxon>Ascomycota</taxon>
        <taxon>Pezizomycotina</taxon>
        <taxon>Dothideomycetes</taxon>
        <taxon>Dothideomycetes incertae sedis</taxon>
        <taxon>Cryomyces</taxon>
    </lineage>
</organism>
<accession>A0A4U0WLV9</accession>
<sequence>MALASYTPVVVKNTTLLGPQISSDLNVYCDGGHSVLINDKIVWLYDDTTCSSDSGQMLSFVSNTAAYSRNPNHNISTLTDFGIQTTGRGNAILDSYSVADGGWVPFTQDEKDFNDRSNGKKRVAIWPGTNPTPVSTTSAFIFAPIVYVDSKLGGAPYPTYHARGMTLVSITATATGPQAARDRELIFTASNIAYGGFSCVLGLPSTSLHVASQTETNSDETRDVYLIGMDTHGLQMARVALDDIADYSKYTFFQPRDRTFATWPPVLGTNDTHDIYLPGSYTSGSVFYSPYFGNFLLLYFNHLADSTFYYHYLDLQSPTTSDDIWIKGGKNGRGIQPEDAEALVMYSWSNEARLWTSPTEKGGYNYAGQVHTEFFNRQYYAPSLFPAGTTAPQSPWLGASEVPESGDVADGQHLFLSWTAQLGDGLYKVMLARLEFDAIPPTAPAPTATTSSTATATATAASKGPGDGDEYIAEADALVVSGLARLAIGVVLLVSVAVASC</sequence>
<feature type="compositionally biased region" description="Low complexity" evidence="1">
    <location>
        <begin position="445"/>
        <end position="462"/>
    </location>
</feature>
<evidence type="ECO:0000313" key="2">
    <source>
        <dbReference type="EMBL" id="TKA64162.1"/>
    </source>
</evidence>
<reference evidence="2 3" key="1">
    <citation type="submission" date="2017-03" db="EMBL/GenBank/DDBJ databases">
        <title>Genomes of endolithic fungi from Antarctica.</title>
        <authorList>
            <person name="Coleine C."/>
            <person name="Masonjones S."/>
            <person name="Stajich J.E."/>
        </authorList>
    </citation>
    <scope>NUCLEOTIDE SEQUENCE [LARGE SCALE GENOMIC DNA]</scope>
    <source>
        <strain evidence="2 3">CCFEE 5187</strain>
    </source>
</reference>
<dbReference type="Proteomes" id="UP000308768">
    <property type="component" value="Unassembled WGS sequence"/>
</dbReference>
<evidence type="ECO:0000256" key="1">
    <source>
        <dbReference type="SAM" id="MobiDB-lite"/>
    </source>
</evidence>